<proteinExistence type="predicted"/>
<dbReference type="EMBL" id="LVVM01004532">
    <property type="protein sequence ID" value="OJA12692.1"/>
    <property type="molecule type" value="Genomic_DNA"/>
</dbReference>
<accession>A0A1J8QLQ0</accession>
<keyword evidence="2" id="KW-1185">Reference proteome</keyword>
<dbReference type="OrthoDB" id="2019666at2759"/>
<sequence>MTQLVVDKSVRKRYIATQLLQPLKFCFFASVKVMYESSDLRGHDDTVRFGLTFSCVVGDTSTRIAGTIGYEGNDEERM</sequence>
<gene>
    <name evidence="1" type="ORF">AZE42_10102</name>
</gene>
<comment type="caution">
    <text evidence="1">The sequence shown here is derived from an EMBL/GenBank/DDBJ whole genome shotgun (WGS) entry which is preliminary data.</text>
</comment>
<evidence type="ECO:0000313" key="2">
    <source>
        <dbReference type="Proteomes" id="UP000183567"/>
    </source>
</evidence>
<reference evidence="1 2" key="1">
    <citation type="submission" date="2016-03" db="EMBL/GenBank/DDBJ databases">
        <title>Comparative genomics of the ectomycorrhizal sister species Rhizopogon vinicolor and Rhizopogon vesiculosus (Basidiomycota: Boletales) reveals a divergence of the mating type B locus.</title>
        <authorList>
            <person name="Mujic A.B."/>
            <person name="Kuo A."/>
            <person name="Tritt A."/>
            <person name="Lipzen A."/>
            <person name="Chen C."/>
            <person name="Johnson J."/>
            <person name="Sharma A."/>
            <person name="Barry K."/>
            <person name="Grigoriev I.V."/>
            <person name="Spatafora J.W."/>
        </authorList>
    </citation>
    <scope>NUCLEOTIDE SEQUENCE [LARGE SCALE GENOMIC DNA]</scope>
    <source>
        <strain evidence="1 2">AM-OR11-056</strain>
    </source>
</reference>
<name>A0A1J8QLQ0_9AGAM</name>
<dbReference type="AlphaFoldDB" id="A0A1J8QLQ0"/>
<organism evidence="1 2">
    <name type="scientific">Rhizopogon vesiculosus</name>
    <dbReference type="NCBI Taxonomy" id="180088"/>
    <lineage>
        <taxon>Eukaryota</taxon>
        <taxon>Fungi</taxon>
        <taxon>Dikarya</taxon>
        <taxon>Basidiomycota</taxon>
        <taxon>Agaricomycotina</taxon>
        <taxon>Agaricomycetes</taxon>
        <taxon>Agaricomycetidae</taxon>
        <taxon>Boletales</taxon>
        <taxon>Suillineae</taxon>
        <taxon>Rhizopogonaceae</taxon>
        <taxon>Rhizopogon</taxon>
    </lineage>
</organism>
<dbReference type="Proteomes" id="UP000183567">
    <property type="component" value="Unassembled WGS sequence"/>
</dbReference>
<protein>
    <submittedName>
        <fullName evidence="1">Uncharacterized protein</fullName>
    </submittedName>
</protein>
<evidence type="ECO:0000313" key="1">
    <source>
        <dbReference type="EMBL" id="OJA12692.1"/>
    </source>
</evidence>